<dbReference type="PANTHER" id="PTHR46370:SF1">
    <property type="entry name" value="GPALPP MOTIFS-CONTAINING PROTEIN 1"/>
    <property type="match status" value="1"/>
</dbReference>
<gene>
    <name evidence="3" type="ORF">ODALV1_LOCUS21351</name>
</gene>
<dbReference type="PANTHER" id="PTHR46370">
    <property type="entry name" value="GPALPP MOTIFS-CONTAINING PROTEIN 1"/>
    <property type="match status" value="1"/>
</dbReference>
<reference evidence="3 4" key="1">
    <citation type="submission" date="2024-08" db="EMBL/GenBank/DDBJ databases">
        <authorList>
            <person name="Cucini C."/>
            <person name="Frati F."/>
        </authorList>
    </citation>
    <scope>NUCLEOTIDE SEQUENCE [LARGE SCALE GENOMIC DNA]</scope>
</reference>
<feature type="compositionally biased region" description="Polar residues" evidence="1">
    <location>
        <begin position="111"/>
        <end position="120"/>
    </location>
</feature>
<dbReference type="InterPro" id="IPR046331">
    <property type="entry name" value="GPAM1-like"/>
</dbReference>
<feature type="region of interest" description="Disordered" evidence="1">
    <location>
        <begin position="198"/>
        <end position="249"/>
    </location>
</feature>
<evidence type="ECO:0000313" key="4">
    <source>
        <dbReference type="Proteomes" id="UP001642540"/>
    </source>
</evidence>
<feature type="compositionally biased region" description="Basic and acidic residues" evidence="1">
    <location>
        <begin position="212"/>
        <end position="236"/>
    </location>
</feature>
<feature type="compositionally biased region" description="Low complexity" evidence="1">
    <location>
        <begin position="134"/>
        <end position="143"/>
    </location>
</feature>
<feature type="compositionally biased region" description="Basic and acidic residues" evidence="1">
    <location>
        <begin position="56"/>
        <end position="69"/>
    </location>
</feature>
<evidence type="ECO:0000256" key="1">
    <source>
        <dbReference type="SAM" id="MobiDB-lite"/>
    </source>
</evidence>
<feature type="domain" description="DUF3752" evidence="2">
    <location>
        <begin position="173"/>
        <end position="262"/>
    </location>
</feature>
<comment type="caution">
    <text evidence="3">The sequence shown here is derived from an EMBL/GenBank/DDBJ whole genome shotgun (WGS) entry which is preliminary data.</text>
</comment>
<protein>
    <recommendedName>
        <fullName evidence="2">DUF3752 domain-containing protein</fullName>
    </recommendedName>
</protein>
<dbReference type="InterPro" id="IPR022226">
    <property type="entry name" value="DUF3752"/>
</dbReference>
<proteinExistence type="predicted"/>
<organism evidence="3 4">
    <name type="scientific">Orchesella dallaii</name>
    <dbReference type="NCBI Taxonomy" id="48710"/>
    <lineage>
        <taxon>Eukaryota</taxon>
        <taxon>Metazoa</taxon>
        <taxon>Ecdysozoa</taxon>
        <taxon>Arthropoda</taxon>
        <taxon>Hexapoda</taxon>
        <taxon>Collembola</taxon>
        <taxon>Entomobryomorpha</taxon>
        <taxon>Entomobryoidea</taxon>
        <taxon>Orchesellidae</taxon>
        <taxon>Orchesellinae</taxon>
        <taxon>Orchesella</taxon>
    </lineage>
</organism>
<evidence type="ECO:0000259" key="2">
    <source>
        <dbReference type="Pfam" id="PF12572"/>
    </source>
</evidence>
<feature type="region of interest" description="Disordered" evidence="1">
    <location>
        <begin position="1"/>
        <end position="151"/>
    </location>
</feature>
<evidence type="ECO:0000313" key="3">
    <source>
        <dbReference type="EMBL" id="CAL8126334.1"/>
    </source>
</evidence>
<dbReference type="EMBL" id="CAXLJM020000072">
    <property type="protein sequence ID" value="CAL8126334.1"/>
    <property type="molecule type" value="Genomic_DNA"/>
</dbReference>
<feature type="compositionally biased region" description="Basic and acidic residues" evidence="1">
    <location>
        <begin position="121"/>
        <end position="131"/>
    </location>
</feature>
<dbReference type="Proteomes" id="UP001642540">
    <property type="component" value="Unassembled WGS sequence"/>
</dbReference>
<sequence length="269" mass="29946">MSSDSESDDGYYGPALPPGFNKQPTTSKTEGNDETKGKTATDGAHIGPILPPHLRAKLEADAESSKQDDSSSALEGEAGSLSRPSNNDSDSESDSELIGPLPPDHPKAQLNLANSSLPSTSDKKKPKREEWMLIPPKNKIIPGIGVGPRKFLTRAPMDSKMSDEEDDEEAFAREADEAIEKKLIEDYDQKMEEMKKDFETKKRRGQSLLEIHQTEMKKKKDTSEKAERKPFDRDTDLTISGISEGDKKKYIEKSKELNTKFSRGSRKYL</sequence>
<accession>A0ABP1RD14</accession>
<dbReference type="Pfam" id="PF12572">
    <property type="entry name" value="DUF3752"/>
    <property type="match status" value="1"/>
</dbReference>
<name>A0ABP1RD14_9HEXA</name>
<keyword evidence="4" id="KW-1185">Reference proteome</keyword>
<feature type="compositionally biased region" description="Basic and acidic residues" evidence="1">
    <location>
        <begin position="30"/>
        <end position="39"/>
    </location>
</feature>